<evidence type="ECO:0000313" key="2">
    <source>
        <dbReference type="Proteomes" id="UP000262172"/>
    </source>
</evidence>
<gene>
    <name evidence="1" type="ORF">DY023_04180</name>
</gene>
<organism evidence="1 2">
    <name type="scientific">Microbacterium bovistercoris</name>
    <dbReference type="NCBI Taxonomy" id="2293570"/>
    <lineage>
        <taxon>Bacteria</taxon>
        <taxon>Bacillati</taxon>
        <taxon>Actinomycetota</taxon>
        <taxon>Actinomycetes</taxon>
        <taxon>Micrococcales</taxon>
        <taxon>Microbacteriaceae</taxon>
        <taxon>Microbacterium</taxon>
    </lineage>
</organism>
<reference evidence="1 2" key="1">
    <citation type="submission" date="2018-08" db="EMBL/GenBank/DDBJ databases">
        <title>Isolation, diversity and antifungal activity of Actinobacteria from cow dung.</title>
        <authorList>
            <person name="Ling L."/>
        </authorList>
    </citation>
    <scope>NUCLEOTIDE SEQUENCE [LARGE SCALE GENOMIC DNA]</scope>
    <source>
        <strain evidence="1 2">NEAU-LLE</strain>
    </source>
</reference>
<dbReference type="Proteomes" id="UP000262172">
    <property type="component" value="Unassembled WGS sequence"/>
</dbReference>
<accession>A0A371NW69</accession>
<evidence type="ECO:0000313" key="1">
    <source>
        <dbReference type="EMBL" id="REJ07201.1"/>
    </source>
</evidence>
<proteinExistence type="predicted"/>
<name>A0A371NW69_9MICO</name>
<sequence>MLLLAEPVADVYAMLGIAALDDAPVPLTAAGAVTVAERLVPSPWSADAVPVDLGAVSGWRVTLLDPEAAGGDEQVAIPRTVSTVYVVGVHGRLVVAALTSLPPLAAAVVQVHADNVVATFDVEEGPARHGF</sequence>
<dbReference type="EMBL" id="QUAB01000018">
    <property type="protein sequence ID" value="REJ07201.1"/>
    <property type="molecule type" value="Genomic_DNA"/>
</dbReference>
<keyword evidence="2" id="KW-1185">Reference proteome</keyword>
<dbReference type="AlphaFoldDB" id="A0A371NW69"/>
<protein>
    <submittedName>
        <fullName evidence="1">Uncharacterized protein</fullName>
    </submittedName>
</protein>
<comment type="caution">
    <text evidence="1">The sequence shown here is derived from an EMBL/GenBank/DDBJ whole genome shotgun (WGS) entry which is preliminary data.</text>
</comment>